<evidence type="ECO:0000256" key="1">
    <source>
        <dbReference type="ARBA" id="ARBA00001974"/>
    </source>
</evidence>
<gene>
    <name evidence="7" type="ORF">ACFFIC_11055</name>
</gene>
<evidence type="ECO:0000313" key="7">
    <source>
        <dbReference type="EMBL" id="MFC0386077.1"/>
    </source>
</evidence>
<protein>
    <submittedName>
        <fullName evidence="7">NAD(P)/FAD-dependent oxidoreductase</fullName>
    </submittedName>
</protein>
<feature type="domain" description="Reductase C-terminal" evidence="6">
    <location>
        <begin position="320"/>
        <end position="404"/>
    </location>
</feature>
<sequence length="406" mass="42101">MSDGLVILGASYAGVQIAVSAREHGYGEPILLIGDEADAPYHRPPLSKGYLAGKVEEDALPLRAPGFYAEQRIALHLGTPAAAVDRRGRAVVLADGSRHRFDRLAFATGSRARAIPLSGADLGGVLSLRSLADARRLRAAMEGAARAVIIGGGYIGLEVASSLVLAGCRVAVLEASDRLLSRAAAPPLAAFVEAAHRARGAQIVTGVQAVRIAGQDGRVEAVECTDGMSRPADLVLIAAGAVPNGEIAVSAGLGCDQAAIIVDACGRTNEPEVVAAGDCACIRQGAAVLRLESIQNATDGGRAAGRTLAGRPGAAPVVPWFWSDQYDMKLQMAGLPTGYDRHVVRGRMEDGRFAIYYFRAGTLIAVDTVNRPGEHLQARKLVATPGRITPEAAADEGTDLRALAGA</sequence>
<dbReference type="PANTHER" id="PTHR43557">
    <property type="entry name" value="APOPTOSIS-INDUCING FACTOR 1"/>
    <property type="match status" value="1"/>
</dbReference>
<dbReference type="SUPFAM" id="SSF51905">
    <property type="entry name" value="FAD/NAD(P)-binding domain"/>
    <property type="match status" value="2"/>
</dbReference>
<dbReference type="Gene3D" id="3.30.390.30">
    <property type="match status" value="1"/>
</dbReference>
<dbReference type="EMBL" id="JBHLVZ010000023">
    <property type="protein sequence ID" value="MFC0386077.1"/>
    <property type="molecule type" value="Genomic_DNA"/>
</dbReference>
<accession>A0ABV6IRU7</accession>
<evidence type="ECO:0000259" key="6">
    <source>
        <dbReference type="Pfam" id="PF14759"/>
    </source>
</evidence>
<keyword evidence="4" id="KW-0560">Oxidoreductase</keyword>
<dbReference type="PRINTS" id="PR00411">
    <property type="entry name" value="PNDRDTASEI"/>
</dbReference>
<evidence type="ECO:0000259" key="5">
    <source>
        <dbReference type="Pfam" id="PF07992"/>
    </source>
</evidence>
<evidence type="ECO:0000256" key="2">
    <source>
        <dbReference type="ARBA" id="ARBA00022630"/>
    </source>
</evidence>
<evidence type="ECO:0000313" key="8">
    <source>
        <dbReference type="Proteomes" id="UP001589789"/>
    </source>
</evidence>
<comment type="caution">
    <text evidence="7">The sequence shown here is derived from an EMBL/GenBank/DDBJ whole genome shotgun (WGS) entry which is preliminary data.</text>
</comment>
<dbReference type="RefSeq" id="WP_377050221.1">
    <property type="nucleotide sequence ID" value="NZ_JBHLVZ010000023.1"/>
</dbReference>
<keyword evidence="2" id="KW-0285">Flavoprotein</keyword>
<dbReference type="Proteomes" id="UP001589789">
    <property type="component" value="Unassembled WGS sequence"/>
</dbReference>
<evidence type="ECO:0000256" key="3">
    <source>
        <dbReference type="ARBA" id="ARBA00022827"/>
    </source>
</evidence>
<dbReference type="InterPro" id="IPR036188">
    <property type="entry name" value="FAD/NAD-bd_sf"/>
</dbReference>
<comment type="cofactor">
    <cofactor evidence="1">
        <name>FAD</name>
        <dbReference type="ChEBI" id="CHEBI:57692"/>
    </cofactor>
</comment>
<keyword evidence="3" id="KW-0274">FAD</keyword>
<feature type="domain" description="FAD/NAD(P)-binding" evidence="5">
    <location>
        <begin position="5"/>
        <end position="301"/>
    </location>
</feature>
<dbReference type="InterPro" id="IPR050446">
    <property type="entry name" value="FAD-oxidoreductase/Apoptosis"/>
</dbReference>
<organism evidence="7 8">
    <name type="scientific">Muricoccus vinaceus</name>
    <dbReference type="NCBI Taxonomy" id="424704"/>
    <lineage>
        <taxon>Bacteria</taxon>
        <taxon>Pseudomonadati</taxon>
        <taxon>Pseudomonadota</taxon>
        <taxon>Alphaproteobacteria</taxon>
        <taxon>Acetobacterales</taxon>
        <taxon>Roseomonadaceae</taxon>
        <taxon>Muricoccus</taxon>
    </lineage>
</organism>
<dbReference type="PANTHER" id="PTHR43557:SF2">
    <property type="entry name" value="RIESKE DOMAIN-CONTAINING PROTEIN-RELATED"/>
    <property type="match status" value="1"/>
</dbReference>
<dbReference type="PRINTS" id="PR00368">
    <property type="entry name" value="FADPNR"/>
</dbReference>
<name>A0ABV6IRU7_9PROT</name>
<dbReference type="InterPro" id="IPR023753">
    <property type="entry name" value="FAD/NAD-binding_dom"/>
</dbReference>
<proteinExistence type="predicted"/>
<dbReference type="Pfam" id="PF14759">
    <property type="entry name" value="Reductase_C"/>
    <property type="match status" value="1"/>
</dbReference>
<dbReference type="Gene3D" id="3.50.50.60">
    <property type="entry name" value="FAD/NAD(P)-binding domain"/>
    <property type="match status" value="2"/>
</dbReference>
<dbReference type="SUPFAM" id="SSF55424">
    <property type="entry name" value="FAD/NAD-linked reductases, dimerisation (C-terminal) domain"/>
    <property type="match status" value="1"/>
</dbReference>
<reference evidence="7 8" key="1">
    <citation type="submission" date="2024-09" db="EMBL/GenBank/DDBJ databases">
        <authorList>
            <person name="Sun Q."/>
            <person name="Mori K."/>
        </authorList>
    </citation>
    <scope>NUCLEOTIDE SEQUENCE [LARGE SCALE GENOMIC DNA]</scope>
    <source>
        <strain evidence="7 8">CCM 7468</strain>
    </source>
</reference>
<dbReference type="Pfam" id="PF07992">
    <property type="entry name" value="Pyr_redox_2"/>
    <property type="match status" value="1"/>
</dbReference>
<keyword evidence="8" id="KW-1185">Reference proteome</keyword>
<evidence type="ECO:0000256" key="4">
    <source>
        <dbReference type="ARBA" id="ARBA00023002"/>
    </source>
</evidence>
<dbReference type="InterPro" id="IPR028202">
    <property type="entry name" value="Reductase_C"/>
</dbReference>
<dbReference type="InterPro" id="IPR016156">
    <property type="entry name" value="FAD/NAD-linked_Rdtase_dimer_sf"/>
</dbReference>